<dbReference type="AlphaFoldDB" id="A0A0R1WMP3"/>
<sequence>MTKTQLFRALIALLGIIGVSMQIAKDGFGMLFYYTVLSNILVFCFLIYLVIYEGKHGTINHNDNLLRVKGGVMMSITITFVVYHFMIGPYAKPEDYWNIRNFLVHYIVPIAFIFDTVVLDKRKAYKKFDPFYWMAAPIIYCIFAIFNGYVTQFAIPGAPDSPYAYWFLNIPKYGLPTILMNILGITIGYGVVGYLLYIIKKYVGPKNA</sequence>
<organism evidence="2 3">
    <name type="scientific">Ligilactobacillus hayakitensis DSM 18933 = JCM 14209</name>
    <dbReference type="NCBI Taxonomy" id="1423755"/>
    <lineage>
        <taxon>Bacteria</taxon>
        <taxon>Bacillati</taxon>
        <taxon>Bacillota</taxon>
        <taxon>Bacilli</taxon>
        <taxon>Lactobacillales</taxon>
        <taxon>Lactobacillaceae</taxon>
        <taxon>Ligilactobacillus</taxon>
    </lineage>
</organism>
<gene>
    <name evidence="2" type="ORF">FC40_GL000445</name>
</gene>
<dbReference type="RefSeq" id="WP_025022269.1">
    <property type="nucleotide sequence ID" value="NZ_AZGD01000087.1"/>
</dbReference>
<keyword evidence="1" id="KW-0472">Membrane</keyword>
<evidence type="ECO:0008006" key="4">
    <source>
        <dbReference type="Google" id="ProtNLM"/>
    </source>
</evidence>
<dbReference type="NCBIfam" id="NF038065">
    <property type="entry name" value="Pr6Pr"/>
    <property type="match status" value="1"/>
</dbReference>
<feature type="transmembrane region" description="Helical" evidence="1">
    <location>
        <begin position="131"/>
        <end position="155"/>
    </location>
</feature>
<accession>A0A0R1WMP3</accession>
<dbReference type="EMBL" id="AZGD01000087">
    <property type="protein sequence ID" value="KRM19152.1"/>
    <property type="molecule type" value="Genomic_DNA"/>
</dbReference>
<dbReference type="eggNOG" id="ENOG5032XQ4">
    <property type="taxonomic scope" value="Bacteria"/>
</dbReference>
<dbReference type="InterPro" id="IPR049713">
    <property type="entry name" value="Pr6Pr-like"/>
</dbReference>
<evidence type="ECO:0000313" key="3">
    <source>
        <dbReference type="Proteomes" id="UP000051054"/>
    </source>
</evidence>
<feature type="transmembrane region" description="Helical" evidence="1">
    <location>
        <begin position="72"/>
        <end position="91"/>
    </location>
</feature>
<dbReference type="PATRIC" id="fig|1423755.3.peg.495"/>
<keyword evidence="1" id="KW-0812">Transmembrane</keyword>
<keyword evidence="3" id="KW-1185">Reference proteome</keyword>
<dbReference type="Proteomes" id="UP000051054">
    <property type="component" value="Unassembled WGS sequence"/>
</dbReference>
<protein>
    <recommendedName>
        <fullName evidence="4">Pr6Pr family membrane protein</fullName>
    </recommendedName>
</protein>
<dbReference type="STRING" id="1423755.FC40_GL000445"/>
<keyword evidence="1" id="KW-1133">Transmembrane helix</keyword>
<feature type="transmembrane region" description="Helical" evidence="1">
    <location>
        <begin position="103"/>
        <end position="119"/>
    </location>
</feature>
<proteinExistence type="predicted"/>
<name>A0A0R1WMP3_9LACO</name>
<evidence type="ECO:0000256" key="1">
    <source>
        <dbReference type="SAM" id="Phobius"/>
    </source>
</evidence>
<reference evidence="2 3" key="1">
    <citation type="journal article" date="2015" name="Genome Announc.">
        <title>Expanding the biotechnology potential of lactobacilli through comparative genomics of 213 strains and associated genera.</title>
        <authorList>
            <person name="Sun Z."/>
            <person name="Harris H.M."/>
            <person name="McCann A."/>
            <person name="Guo C."/>
            <person name="Argimon S."/>
            <person name="Zhang W."/>
            <person name="Yang X."/>
            <person name="Jeffery I.B."/>
            <person name="Cooney J.C."/>
            <person name="Kagawa T.F."/>
            <person name="Liu W."/>
            <person name="Song Y."/>
            <person name="Salvetti E."/>
            <person name="Wrobel A."/>
            <person name="Rasinkangas P."/>
            <person name="Parkhill J."/>
            <person name="Rea M.C."/>
            <person name="O'Sullivan O."/>
            <person name="Ritari J."/>
            <person name="Douillard F.P."/>
            <person name="Paul Ross R."/>
            <person name="Yang R."/>
            <person name="Briner A.E."/>
            <person name="Felis G.E."/>
            <person name="de Vos W.M."/>
            <person name="Barrangou R."/>
            <person name="Klaenhammer T.R."/>
            <person name="Caufield P.W."/>
            <person name="Cui Y."/>
            <person name="Zhang H."/>
            <person name="O'Toole P.W."/>
        </authorList>
    </citation>
    <scope>NUCLEOTIDE SEQUENCE [LARGE SCALE GENOMIC DNA]</scope>
    <source>
        <strain evidence="2 3">DSM 18933</strain>
    </source>
</reference>
<evidence type="ECO:0000313" key="2">
    <source>
        <dbReference type="EMBL" id="KRM19152.1"/>
    </source>
</evidence>
<feature type="transmembrane region" description="Helical" evidence="1">
    <location>
        <begin position="31"/>
        <end position="51"/>
    </location>
</feature>
<comment type="caution">
    <text evidence="2">The sequence shown here is derived from an EMBL/GenBank/DDBJ whole genome shotgun (WGS) entry which is preliminary data.</text>
</comment>
<dbReference type="OrthoDB" id="2339644at2"/>
<feature type="transmembrane region" description="Helical" evidence="1">
    <location>
        <begin position="175"/>
        <end position="199"/>
    </location>
</feature>